<name>A0A371DKT8_9APHY</name>
<dbReference type="OrthoDB" id="1897642at2759"/>
<feature type="compositionally biased region" description="Polar residues" evidence="1">
    <location>
        <begin position="442"/>
        <end position="477"/>
    </location>
</feature>
<dbReference type="PANTHER" id="PTHR47232">
    <property type="entry name" value="TRANSDUCIN FAMILY PROTEIN / WD-40 REPEAT FAMILY PROTEIN"/>
    <property type="match status" value="1"/>
</dbReference>
<feature type="region of interest" description="Disordered" evidence="1">
    <location>
        <begin position="1"/>
        <end position="53"/>
    </location>
</feature>
<evidence type="ECO:0000313" key="3">
    <source>
        <dbReference type="Proteomes" id="UP000256964"/>
    </source>
</evidence>
<dbReference type="SUPFAM" id="SSF50978">
    <property type="entry name" value="WD40 repeat-like"/>
    <property type="match status" value="1"/>
</dbReference>
<keyword evidence="3" id="KW-1185">Reference proteome</keyword>
<dbReference type="STRING" id="139420.A0A371DKT8"/>
<accession>A0A371DKT8</accession>
<organism evidence="2 3">
    <name type="scientific">Lentinus brumalis</name>
    <dbReference type="NCBI Taxonomy" id="2498619"/>
    <lineage>
        <taxon>Eukaryota</taxon>
        <taxon>Fungi</taxon>
        <taxon>Dikarya</taxon>
        <taxon>Basidiomycota</taxon>
        <taxon>Agaricomycotina</taxon>
        <taxon>Agaricomycetes</taxon>
        <taxon>Polyporales</taxon>
        <taxon>Polyporaceae</taxon>
        <taxon>Lentinus</taxon>
    </lineage>
</organism>
<dbReference type="InterPro" id="IPR036322">
    <property type="entry name" value="WD40_repeat_dom_sf"/>
</dbReference>
<dbReference type="Proteomes" id="UP000256964">
    <property type="component" value="Unassembled WGS sequence"/>
</dbReference>
<evidence type="ECO:0000256" key="1">
    <source>
        <dbReference type="SAM" id="MobiDB-lite"/>
    </source>
</evidence>
<dbReference type="EMBL" id="KZ857388">
    <property type="protein sequence ID" value="RDX53137.1"/>
    <property type="molecule type" value="Genomic_DNA"/>
</dbReference>
<sequence length="890" mass="96584">MNSSTKRSASPLPRRFDDIRRIRIADPKKDESKSRKSTVAPATAAGVERPASGQEILSLSPSLQQDLNHTSINDLILQTTAQLASEGKRLVRAPRLLSDGIAFDWVSDITAPNQDIRSLLSVQGIRSEDLDRVLLRATSRSATEELSGIPRSNARSASASTKLACTEVSFRGADTGIASNPIVIEDDVDDGASVQGNSGGVVPSSPALQDRTATPYDTEARTDISNRPVLTLGTRGGNERRWSNDSSPDLVNGSVPLRDCSPTSGDTQQAVELPALPDSEPSEHHGVRIPDYGTWKSFAEDSSDAETRPSSRESSVARTSPPPAHTHAVPGLPFLPRSYDTSELLSDYTVLTASGSARTECRAELNPSRHVRMPSTPRRNLAFARMNNCRPQDQVVESSSLRIRPETIALPRFMGRRPPVQDGQPGPSRGSDQSEEGADGNGNCSSVSGLHLPRSNTASSRNLRMGRSNTMVVLQTGRNASDSSRARRSESGLSGETDVSPEDDPEVDRQRPTDPTSGHTVVIPKADYARGRRLLAPVNPSNPLTTILMRGEAHFVDQRRKMRISTYSLPVEDDARHVEDACLIGDDTIVVGYNRGPCQVSLISVGDDQRPCRHDLSYRAHSKVIENRSLGKCFPNRGIACLAPVSGDSFVSGGHDKTVHHWKISRGSGRRKGREGWSASSVRVPMDHTQPVHALAYCGWDETVYSAAGDRIASTKLAALAHADSERVSGKITQVHVHPQDPRLIALEIDHMDNQVQLYDLRAGGFARKPWLEFGYRSATAAFPSKGSRTIADAKSVASASSSWSDSSSPAHRHGSRYTRGSTMNSFFARGYGDGVVLVWDYRNGAQKKVLERFQFHRQAEVAHTVLSGSDVIAYGAYSVTFWSMLGAKA</sequence>
<reference evidence="2 3" key="1">
    <citation type="journal article" date="2018" name="Biotechnol. Biofuels">
        <title>Integrative visual omics of the white-rot fungus Polyporus brumalis exposes the biotechnological potential of its oxidative enzymes for delignifying raw plant biomass.</title>
        <authorList>
            <person name="Miyauchi S."/>
            <person name="Rancon A."/>
            <person name="Drula E."/>
            <person name="Hage H."/>
            <person name="Chaduli D."/>
            <person name="Favel A."/>
            <person name="Grisel S."/>
            <person name="Henrissat B."/>
            <person name="Herpoel-Gimbert I."/>
            <person name="Ruiz-Duenas F.J."/>
            <person name="Chevret D."/>
            <person name="Hainaut M."/>
            <person name="Lin J."/>
            <person name="Wang M."/>
            <person name="Pangilinan J."/>
            <person name="Lipzen A."/>
            <person name="Lesage-Meessen L."/>
            <person name="Navarro D."/>
            <person name="Riley R."/>
            <person name="Grigoriev I.V."/>
            <person name="Zhou S."/>
            <person name="Raouche S."/>
            <person name="Rosso M.N."/>
        </authorList>
    </citation>
    <scope>NUCLEOTIDE SEQUENCE [LARGE SCALE GENOMIC DNA]</scope>
    <source>
        <strain evidence="2 3">BRFM 1820</strain>
    </source>
</reference>
<feature type="compositionally biased region" description="Basic and acidic residues" evidence="1">
    <location>
        <begin position="14"/>
        <end position="34"/>
    </location>
</feature>
<feature type="region of interest" description="Disordered" evidence="1">
    <location>
        <begin position="188"/>
        <end position="332"/>
    </location>
</feature>
<dbReference type="AlphaFoldDB" id="A0A371DKT8"/>
<protein>
    <recommendedName>
        <fullName evidence="4">WD40 repeat-like protein</fullName>
    </recommendedName>
</protein>
<proteinExistence type="predicted"/>
<gene>
    <name evidence="2" type="ORF">OH76DRAFT_1376381</name>
</gene>
<evidence type="ECO:0008006" key="4">
    <source>
        <dbReference type="Google" id="ProtNLM"/>
    </source>
</evidence>
<evidence type="ECO:0000313" key="2">
    <source>
        <dbReference type="EMBL" id="RDX53137.1"/>
    </source>
</evidence>
<dbReference type="Gene3D" id="2.130.10.10">
    <property type="entry name" value="YVTN repeat-like/Quinoprotein amine dehydrogenase"/>
    <property type="match status" value="1"/>
</dbReference>
<dbReference type="PANTHER" id="PTHR47232:SF1">
    <property type="entry name" value="TRANSDUCIN FAMILY PROTEIN _ WD-40 REPEAT FAMILY PROTEIN"/>
    <property type="match status" value="1"/>
</dbReference>
<feature type="region of interest" description="Disordered" evidence="1">
    <location>
        <begin position="407"/>
        <end position="522"/>
    </location>
</feature>
<dbReference type="InterPro" id="IPR015943">
    <property type="entry name" value="WD40/YVTN_repeat-like_dom_sf"/>
</dbReference>
<feature type="compositionally biased region" description="Polar residues" evidence="1">
    <location>
        <begin position="261"/>
        <end position="270"/>
    </location>
</feature>